<dbReference type="InterPro" id="IPR000182">
    <property type="entry name" value="GNAT_dom"/>
</dbReference>
<name>G2Q4K1_THET4</name>
<dbReference type="Pfam" id="PF24883">
    <property type="entry name" value="NPHP3_N"/>
    <property type="match status" value="1"/>
</dbReference>
<dbReference type="Gene3D" id="3.40.630.30">
    <property type="match status" value="1"/>
</dbReference>
<dbReference type="HOGENOM" id="CLU_000288_34_20_1"/>
<dbReference type="Proteomes" id="UP000007322">
    <property type="component" value="Chromosome 1"/>
</dbReference>
<dbReference type="OMA" id="WHARMAN"/>
<dbReference type="InterPro" id="IPR056884">
    <property type="entry name" value="NPHP3-like_N"/>
</dbReference>
<evidence type="ECO:0000313" key="4">
    <source>
        <dbReference type="EMBL" id="AEO53694.1"/>
    </source>
</evidence>
<evidence type="ECO:0000313" key="5">
    <source>
        <dbReference type="Proteomes" id="UP000007322"/>
    </source>
</evidence>
<dbReference type="RefSeq" id="XP_003658939.1">
    <property type="nucleotide sequence ID" value="XM_003658891.1"/>
</dbReference>
<protein>
    <recommendedName>
        <fullName evidence="3">N-acetyltransferase domain-containing protein</fullName>
    </recommendedName>
</protein>
<evidence type="ECO:0000259" key="3">
    <source>
        <dbReference type="PROSITE" id="PS51186"/>
    </source>
</evidence>
<proteinExistence type="predicted"/>
<sequence length="1244" mass="140301">MKSKRVFRVREATPADLEAIIDVYFSAFEDNVMNQLMYPRGVTPTCRNKFGSRILPQRPADNDVKHAGGKTETLVCVAETFPDSELTDGAGDIVAFAKWQLQREPLSEEEWKSEEFKATTEVWGEDCDLSVVDAFIGGMKRVQRDNAKGEAALYLSLLACTPAFQRRGAGSALVEWGVNIADHLGLPSRLEASPAGYGLYKKFGYEDMAVFDFQVTKTWGRAKPAGSDWGENNAVDLAGPVPTGAQRNVIMRRPPGTATQTVTPIDDFIGDRAAVRLRPVTTLGNMAASAAQKAATAPADRQTHQERRPSGTINLSRLPSRCESGHGPSHRIMDPVSAAANIIAIIHAANKGCRKVISELESLLPPESLLATDSKTKAILTALSWLTKESRAKTLIDELREYKITISLALTTDSSLDIKETKQNTEKIFAALNDVQERQVYSWLYGTDPSDIHERSRKVYEPGTGEWLFRSPEWEEWLNGKSRCLWVHGIPGAGKTVFASRLIEEVRWRCDLRGPSYACAYYYCYFGHSQDETVPLLRWVLLELCRRFGRVPVAVFDLYRHGGNPTVRGLLQALEQAVQAFDKVYIFIDAVDESLERENLLRVLQILATETRFENLRVLVTSREYMDIEDTLLAISTPISMRNYLVDKDIALYIRSKLNSHPRFQRWPEQSREQAFQAIRSKANGMFRWVVCQIDALQRLKPEKRIIETALANLPRNLDETYERVFLQIPEEARSFVRHVFQWMSSHLTIHQAIPDVQPIQTVNFSPIYIPMLASILLDILFAAVKKSLSADETCDPDFVDSYAFDKDLLRDYCGCLVTVTKHPIKDHTAVVETCTVSFAHYTVLEFLESPRIRRGPSADFALDRQQVLTEHIKTLILGAVKSADRWSQDWPEKRSPEFYGDFDRYCVHSAVLLLHWHAKALHSLPTLSWLPPATQLLETRVPTPLGSYFWFNENVLMDLENPLAPSVGAFRAIQKLRMLSPPPQPHLEMLARMLQMDERGYLARSFLASLGRTSDDFACQVDLEFQPRACFLSSQIPTSREDWQSQMLKVVRFRGSMFEFYAQLPTIGLAHQGFYEMLDFAAGHFDPSTILLFAVVNHQHNGEGPQCWGCHVLTKLLRLGAEATAPGFAVCAMQIAATRRDMVAMSLLLDAGFDPNDVGDPCGDVGIPERGPMLVWCRNIRGRSPLNIVKNYSYLTRQSLNTWYDVQAQNSRPVPRQERKPIDGEVAALLLRHGGKDFQLCTD</sequence>
<dbReference type="EMBL" id="CP003002">
    <property type="protein sequence ID" value="AEO53694.1"/>
    <property type="molecule type" value="Genomic_DNA"/>
</dbReference>
<dbReference type="Pfam" id="PF00583">
    <property type="entry name" value="Acetyltransf_1"/>
    <property type="match status" value="1"/>
</dbReference>
<organism evidence="4 5">
    <name type="scientific">Thermothelomyces thermophilus (strain ATCC 42464 / BCRC 31852 / DSM 1799)</name>
    <name type="common">Sporotrichum thermophile</name>
    <dbReference type="NCBI Taxonomy" id="573729"/>
    <lineage>
        <taxon>Eukaryota</taxon>
        <taxon>Fungi</taxon>
        <taxon>Dikarya</taxon>
        <taxon>Ascomycota</taxon>
        <taxon>Pezizomycotina</taxon>
        <taxon>Sordariomycetes</taxon>
        <taxon>Sordariomycetidae</taxon>
        <taxon>Sordariales</taxon>
        <taxon>Chaetomiaceae</taxon>
        <taxon>Thermothelomyces</taxon>
    </lineage>
</organism>
<evidence type="ECO:0000256" key="2">
    <source>
        <dbReference type="SAM" id="MobiDB-lite"/>
    </source>
</evidence>
<feature type="region of interest" description="Disordered" evidence="2">
    <location>
        <begin position="291"/>
        <end position="328"/>
    </location>
</feature>
<dbReference type="Gene3D" id="3.40.50.300">
    <property type="entry name" value="P-loop containing nucleotide triphosphate hydrolases"/>
    <property type="match status" value="1"/>
</dbReference>
<dbReference type="SUPFAM" id="SSF52540">
    <property type="entry name" value="P-loop containing nucleoside triphosphate hydrolases"/>
    <property type="match status" value="1"/>
</dbReference>
<dbReference type="InParanoid" id="G2Q4K1"/>
<dbReference type="VEuPathDB" id="FungiDB:MYCTH_2114610"/>
<reference evidence="4 5" key="1">
    <citation type="journal article" date="2011" name="Nat. Biotechnol.">
        <title>Comparative genomic analysis of the thermophilic biomass-degrading fungi Myceliophthora thermophila and Thielavia terrestris.</title>
        <authorList>
            <person name="Berka R.M."/>
            <person name="Grigoriev I.V."/>
            <person name="Otillar R."/>
            <person name="Salamov A."/>
            <person name="Grimwood J."/>
            <person name="Reid I."/>
            <person name="Ishmael N."/>
            <person name="John T."/>
            <person name="Darmond C."/>
            <person name="Moisan M.-C."/>
            <person name="Henrissat B."/>
            <person name="Coutinho P.M."/>
            <person name="Lombard V."/>
            <person name="Natvig D.O."/>
            <person name="Lindquist E."/>
            <person name="Schmutz J."/>
            <person name="Lucas S."/>
            <person name="Harris P."/>
            <person name="Powlowski J."/>
            <person name="Bellemare A."/>
            <person name="Taylor D."/>
            <person name="Butler G."/>
            <person name="de Vries R.P."/>
            <person name="Allijn I.E."/>
            <person name="van den Brink J."/>
            <person name="Ushinsky S."/>
            <person name="Storms R."/>
            <person name="Powell A.J."/>
            <person name="Paulsen I.T."/>
            <person name="Elbourne L.D.H."/>
            <person name="Baker S.E."/>
            <person name="Magnuson J."/>
            <person name="LaBoissiere S."/>
            <person name="Clutterbuck A.J."/>
            <person name="Martinez D."/>
            <person name="Wogulis M."/>
            <person name="de Leon A.L."/>
            <person name="Rey M.W."/>
            <person name="Tsang A."/>
        </authorList>
    </citation>
    <scope>NUCLEOTIDE SEQUENCE [LARGE SCALE GENOMIC DNA]</scope>
    <source>
        <strain evidence="5">ATCC 42464 / BCRC 31852 / DSM 1799</strain>
    </source>
</reference>
<dbReference type="SUPFAM" id="SSF55729">
    <property type="entry name" value="Acyl-CoA N-acyltransferases (Nat)"/>
    <property type="match status" value="1"/>
</dbReference>
<dbReference type="eggNOG" id="ENOG502SKUI">
    <property type="taxonomic scope" value="Eukaryota"/>
</dbReference>
<dbReference type="GO" id="GO:0016747">
    <property type="term" value="F:acyltransferase activity, transferring groups other than amino-acyl groups"/>
    <property type="evidence" value="ECO:0007669"/>
    <property type="project" value="InterPro"/>
</dbReference>
<dbReference type="AlphaFoldDB" id="G2Q4K1"/>
<dbReference type="PANTHER" id="PTHR10039:SF16">
    <property type="entry name" value="GPI INOSITOL-DEACYLASE"/>
    <property type="match status" value="1"/>
</dbReference>
<gene>
    <name evidence="4" type="ORF">MYCTH_2114610</name>
</gene>
<dbReference type="InterPro" id="IPR016181">
    <property type="entry name" value="Acyl_CoA_acyltransferase"/>
</dbReference>
<keyword evidence="5" id="KW-1185">Reference proteome</keyword>
<feature type="domain" description="N-acetyltransferase" evidence="3">
    <location>
        <begin position="84"/>
        <end position="226"/>
    </location>
</feature>
<accession>G2Q4K1</accession>
<evidence type="ECO:0000256" key="1">
    <source>
        <dbReference type="ARBA" id="ARBA00022737"/>
    </source>
</evidence>
<keyword evidence="1" id="KW-0677">Repeat</keyword>
<dbReference type="InterPro" id="IPR027417">
    <property type="entry name" value="P-loop_NTPase"/>
</dbReference>
<dbReference type="PANTHER" id="PTHR10039">
    <property type="entry name" value="AMELOGENIN"/>
    <property type="match status" value="1"/>
</dbReference>
<dbReference type="OrthoDB" id="194358at2759"/>
<dbReference type="GeneID" id="11508937"/>
<dbReference type="PROSITE" id="PS51186">
    <property type="entry name" value="GNAT"/>
    <property type="match status" value="1"/>
</dbReference>
<dbReference type="KEGG" id="mtm:MYCTH_2114610"/>